<name>A0A834NC74_VESVU</name>
<dbReference type="AlphaFoldDB" id="A0A834NC74"/>
<evidence type="ECO:0000256" key="1">
    <source>
        <dbReference type="SAM" id="MobiDB-lite"/>
    </source>
</evidence>
<gene>
    <name evidence="2" type="ORF">HZH66_003576</name>
</gene>
<proteinExistence type="predicted"/>
<organism evidence="2 3">
    <name type="scientific">Vespula vulgaris</name>
    <name type="common">Yellow jacket</name>
    <name type="synonym">Wasp</name>
    <dbReference type="NCBI Taxonomy" id="7454"/>
    <lineage>
        <taxon>Eukaryota</taxon>
        <taxon>Metazoa</taxon>
        <taxon>Ecdysozoa</taxon>
        <taxon>Arthropoda</taxon>
        <taxon>Hexapoda</taxon>
        <taxon>Insecta</taxon>
        <taxon>Pterygota</taxon>
        <taxon>Neoptera</taxon>
        <taxon>Endopterygota</taxon>
        <taxon>Hymenoptera</taxon>
        <taxon>Apocrita</taxon>
        <taxon>Aculeata</taxon>
        <taxon>Vespoidea</taxon>
        <taxon>Vespidae</taxon>
        <taxon>Vespinae</taxon>
        <taxon>Vespula</taxon>
    </lineage>
</organism>
<keyword evidence="3" id="KW-1185">Reference proteome</keyword>
<accession>A0A834NC74</accession>
<feature type="compositionally biased region" description="Polar residues" evidence="1">
    <location>
        <begin position="119"/>
        <end position="129"/>
    </location>
</feature>
<evidence type="ECO:0000313" key="3">
    <source>
        <dbReference type="Proteomes" id="UP000614350"/>
    </source>
</evidence>
<comment type="caution">
    <text evidence="2">The sequence shown here is derived from an EMBL/GenBank/DDBJ whole genome shotgun (WGS) entry which is preliminary data.</text>
</comment>
<protein>
    <submittedName>
        <fullName evidence="2">Uncharacterized protein</fullName>
    </submittedName>
</protein>
<sequence>MIHINYSTNNIETGCLLGEWIDEFDKDNYNNDWSKEATNESVSAMFRGTVIADRLCNDSCSSSIKRIQTIPSLKRGKERDLLRLLLHDKGIAGMHRERMKVSRYETTFSRGQRWKRQRIPNSDRPTGRQ</sequence>
<dbReference type="Proteomes" id="UP000614350">
    <property type="component" value="Unassembled WGS sequence"/>
</dbReference>
<reference evidence="2" key="1">
    <citation type="journal article" date="2020" name="G3 (Bethesda)">
        <title>High-Quality Assemblies for Three Invasive Social Wasps from the &lt;i&gt;Vespula&lt;/i&gt; Genus.</title>
        <authorList>
            <person name="Harrop T.W.R."/>
            <person name="Guhlin J."/>
            <person name="McLaughlin G.M."/>
            <person name="Permina E."/>
            <person name="Stockwell P."/>
            <person name="Gilligan J."/>
            <person name="Le Lec M.F."/>
            <person name="Gruber M.A.M."/>
            <person name="Quinn O."/>
            <person name="Lovegrove M."/>
            <person name="Duncan E.J."/>
            <person name="Remnant E.J."/>
            <person name="Van Eeckhoven J."/>
            <person name="Graham B."/>
            <person name="Knapp R.A."/>
            <person name="Langford K.W."/>
            <person name="Kronenberg Z."/>
            <person name="Press M.O."/>
            <person name="Eacker S.M."/>
            <person name="Wilson-Rankin E.E."/>
            <person name="Purcell J."/>
            <person name="Lester P.J."/>
            <person name="Dearden P.K."/>
        </authorList>
    </citation>
    <scope>NUCLEOTIDE SEQUENCE</scope>
    <source>
        <strain evidence="2">Marl-1</strain>
    </source>
</reference>
<dbReference type="EMBL" id="JACSEA010000003">
    <property type="protein sequence ID" value="KAF7404670.1"/>
    <property type="molecule type" value="Genomic_DNA"/>
</dbReference>
<evidence type="ECO:0000313" key="2">
    <source>
        <dbReference type="EMBL" id="KAF7404670.1"/>
    </source>
</evidence>
<feature type="region of interest" description="Disordered" evidence="1">
    <location>
        <begin position="107"/>
        <end position="129"/>
    </location>
</feature>